<accession>A0ABP2AQB0</accession>
<gene>
    <name evidence="1" type="ORF">ERS852473_01468</name>
</gene>
<evidence type="ECO:0008006" key="3">
    <source>
        <dbReference type="Google" id="ProtNLM"/>
    </source>
</evidence>
<comment type="caution">
    <text evidence="1">The sequence shown here is derived from an EMBL/GenBank/DDBJ whole genome shotgun (WGS) entry which is preliminary data.</text>
</comment>
<dbReference type="EMBL" id="CYZR01000004">
    <property type="protein sequence ID" value="CUN93215.1"/>
    <property type="molecule type" value="Genomic_DNA"/>
</dbReference>
<proteinExistence type="predicted"/>
<keyword evidence="2" id="KW-1185">Reference proteome</keyword>
<organism evidence="1 2">
    <name type="scientific">Sarcina ventriculi</name>
    <name type="common">Clostridium ventriculi</name>
    <dbReference type="NCBI Taxonomy" id="1267"/>
    <lineage>
        <taxon>Bacteria</taxon>
        <taxon>Bacillati</taxon>
        <taxon>Bacillota</taxon>
        <taxon>Clostridia</taxon>
        <taxon>Eubacteriales</taxon>
        <taxon>Clostridiaceae</taxon>
        <taxon>Sarcina</taxon>
    </lineage>
</organism>
<reference evidence="1 2" key="1">
    <citation type="submission" date="2015-09" db="EMBL/GenBank/DDBJ databases">
        <authorList>
            <consortium name="Pathogen Informatics"/>
            <person name="Wu L."/>
            <person name="Ma J."/>
        </authorList>
    </citation>
    <scope>NUCLEOTIDE SEQUENCE [LARGE SCALE GENOMIC DNA]</scope>
    <source>
        <strain evidence="1 2">2789STDY5834858</strain>
    </source>
</reference>
<evidence type="ECO:0000313" key="1">
    <source>
        <dbReference type="EMBL" id="CUN93215.1"/>
    </source>
</evidence>
<dbReference type="Gene3D" id="3.90.1140.10">
    <property type="entry name" value="Cyclic phosphodiesterase"/>
    <property type="match status" value="1"/>
</dbReference>
<name>A0ABP2AQB0_SARVE</name>
<evidence type="ECO:0000313" key="2">
    <source>
        <dbReference type="Proteomes" id="UP000095488"/>
    </source>
</evidence>
<sequence>MRYYLVATLDFDSTKSIEFLQRNIQRKYKISRTSSTFYIPLETLEDPNVEKLDNILKKLIKPYKKFKIELTGDLNYHDYLNKSASLRIENKGYIKKLHRSLNDMLKLHGFSIRENIDSPLFMPLSFNSLGKPIKKSEPINQFLPLRTASKRNVVKVSNIELWKSTHNKKDNIIKTYTLPSY</sequence>
<protein>
    <recommendedName>
        <fullName evidence="3">2'-5' RNA ligase</fullName>
    </recommendedName>
</protein>
<dbReference type="RefSeq" id="WP_055259087.1">
    <property type="nucleotide sequence ID" value="NZ_BCMV01000001.1"/>
</dbReference>
<dbReference type="Proteomes" id="UP000095488">
    <property type="component" value="Unassembled WGS sequence"/>
</dbReference>